<keyword evidence="2" id="KW-1185">Reference proteome</keyword>
<comment type="caution">
    <text evidence="1">The sequence shown here is derived from an EMBL/GenBank/DDBJ whole genome shotgun (WGS) entry which is preliminary data.</text>
</comment>
<accession>A0A1Y1ZEV2</accession>
<protein>
    <submittedName>
        <fullName evidence="1">Uncharacterized protein</fullName>
    </submittedName>
</protein>
<evidence type="ECO:0000313" key="1">
    <source>
        <dbReference type="EMBL" id="ORY08355.1"/>
    </source>
</evidence>
<sequence>MGFCSALGSIHRRWWRDVGLEPRGLYDHVRLSLECRQSCFPSHRCRLHHPSADDGR</sequence>
<organism evidence="1 2">
    <name type="scientific">Clohesyomyces aquaticus</name>
    <dbReference type="NCBI Taxonomy" id="1231657"/>
    <lineage>
        <taxon>Eukaryota</taxon>
        <taxon>Fungi</taxon>
        <taxon>Dikarya</taxon>
        <taxon>Ascomycota</taxon>
        <taxon>Pezizomycotina</taxon>
        <taxon>Dothideomycetes</taxon>
        <taxon>Pleosporomycetidae</taxon>
        <taxon>Pleosporales</taxon>
        <taxon>Lindgomycetaceae</taxon>
        <taxon>Clohesyomyces</taxon>
    </lineage>
</organism>
<reference evidence="1 2" key="1">
    <citation type="submission" date="2016-07" db="EMBL/GenBank/DDBJ databases">
        <title>Pervasive Adenine N6-methylation of Active Genes in Fungi.</title>
        <authorList>
            <consortium name="DOE Joint Genome Institute"/>
            <person name="Mondo S.J."/>
            <person name="Dannebaum R.O."/>
            <person name="Kuo R.C."/>
            <person name="Labutti K."/>
            <person name="Haridas S."/>
            <person name="Kuo A."/>
            <person name="Salamov A."/>
            <person name="Ahrendt S.R."/>
            <person name="Lipzen A."/>
            <person name="Sullivan W."/>
            <person name="Andreopoulos W.B."/>
            <person name="Clum A."/>
            <person name="Lindquist E."/>
            <person name="Daum C."/>
            <person name="Ramamoorthy G.K."/>
            <person name="Gryganskyi A."/>
            <person name="Culley D."/>
            <person name="Magnuson J.K."/>
            <person name="James T.Y."/>
            <person name="O'Malley M.A."/>
            <person name="Stajich J.E."/>
            <person name="Spatafora J.W."/>
            <person name="Visel A."/>
            <person name="Grigoriev I.V."/>
        </authorList>
    </citation>
    <scope>NUCLEOTIDE SEQUENCE [LARGE SCALE GENOMIC DNA]</scope>
    <source>
        <strain evidence="1 2">CBS 115471</strain>
    </source>
</reference>
<gene>
    <name evidence="1" type="ORF">BCR34DRAFT_569995</name>
</gene>
<dbReference type="AlphaFoldDB" id="A0A1Y1ZEV2"/>
<name>A0A1Y1ZEV2_9PLEO</name>
<evidence type="ECO:0000313" key="2">
    <source>
        <dbReference type="Proteomes" id="UP000193144"/>
    </source>
</evidence>
<dbReference type="Proteomes" id="UP000193144">
    <property type="component" value="Unassembled WGS sequence"/>
</dbReference>
<dbReference type="EMBL" id="MCFA01000102">
    <property type="protein sequence ID" value="ORY08355.1"/>
    <property type="molecule type" value="Genomic_DNA"/>
</dbReference>
<proteinExistence type="predicted"/>